<feature type="compositionally biased region" description="Basic and acidic residues" evidence="1">
    <location>
        <begin position="146"/>
        <end position="161"/>
    </location>
</feature>
<organism evidence="2 3">
    <name type="scientific">Oryza sativa subsp. japonica</name>
    <name type="common">Rice</name>
    <dbReference type="NCBI Taxonomy" id="39947"/>
    <lineage>
        <taxon>Eukaryota</taxon>
        <taxon>Viridiplantae</taxon>
        <taxon>Streptophyta</taxon>
        <taxon>Embryophyta</taxon>
        <taxon>Tracheophyta</taxon>
        <taxon>Spermatophyta</taxon>
        <taxon>Magnoliopsida</taxon>
        <taxon>Liliopsida</taxon>
        <taxon>Poales</taxon>
        <taxon>Poaceae</taxon>
        <taxon>BOP clade</taxon>
        <taxon>Oryzoideae</taxon>
        <taxon>Oryzeae</taxon>
        <taxon>Oryzinae</taxon>
        <taxon>Oryza</taxon>
        <taxon>Oryza sativa</taxon>
    </lineage>
</organism>
<reference evidence="3" key="2">
    <citation type="journal article" date="2008" name="Nucleic Acids Res.">
        <title>The rice annotation project database (RAP-DB): 2008 update.</title>
        <authorList>
            <consortium name="The rice annotation project (RAP)"/>
        </authorList>
    </citation>
    <scope>GENOME REANNOTATION</scope>
    <source>
        <strain evidence="3">cv. Nipponbare</strain>
    </source>
</reference>
<name>Q8LMN1_ORYSJ</name>
<accession>Q8LMN1</accession>
<evidence type="ECO:0000313" key="2">
    <source>
        <dbReference type="EMBL" id="AAN05000.1"/>
    </source>
</evidence>
<dbReference type="AlphaFoldDB" id="Q8LMN1"/>
<dbReference type="EMBL" id="AC105744">
    <property type="protein sequence ID" value="AAN05000.1"/>
    <property type="molecule type" value="Genomic_DNA"/>
</dbReference>
<evidence type="ECO:0000256" key="1">
    <source>
        <dbReference type="SAM" id="MobiDB-lite"/>
    </source>
</evidence>
<feature type="compositionally biased region" description="Basic and acidic residues" evidence="1">
    <location>
        <begin position="97"/>
        <end position="106"/>
    </location>
</feature>
<evidence type="ECO:0000313" key="3">
    <source>
        <dbReference type="Proteomes" id="UP000000763"/>
    </source>
</evidence>
<sequence length="161" mass="17129">MASAPLPQAAQLGYKPNVFSFWILYLQLRWPARIGDLAGARVVGRDFGEHLRVEDDETNPTVLTKASNDERRRPTTSLCGGGGSVDGGDGSPATGDSGERAAEVPHLRAHLTAARGSGGDGGIDGAARLGVGRRRRRLARRGGGATEHERTREMGQTKEED</sequence>
<feature type="compositionally biased region" description="Gly residues" evidence="1">
    <location>
        <begin position="79"/>
        <end position="90"/>
    </location>
</feature>
<dbReference type="Proteomes" id="UP000000763">
    <property type="component" value="Chromosome 10"/>
</dbReference>
<feature type="region of interest" description="Disordered" evidence="1">
    <location>
        <begin position="58"/>
        <end position="161"/>
    </location>
</feature>
<gene>
    <name evidence="2" type="ordered locus">LOC_Os10g10900</name>
</gene>
<proteinExistence type="predicted"/>
<feature type="compositionally biased region" description="Basic residues" evidence="1">
    <location>
        <begin position="131"/>
        <end position="140"/>
    </location>
</feature>
<reference evidence="3" key="1">
    <citation type="journal article" date="2005" name="Nature">
        <title>The map-based sequence of the rice genome.</title>
        <authorList>
            <consortium name="International rice genome sequencing project (IRGSP)"/>
            <person name="Matsumoto T."/>
            <person name="Wu J."/>
            <person name="Kanamori H."/>
            <person name="Katayose Y."/>
            <person name="Fujisawa M."/>
            <person name="Namiki N."/>
            <person name="Mizuno H."/>
            <person name="Yamamoto K."/>
            <person name="Antonio B.A."/>
            <person name="Baba T."/>
            <person name="Sakata K."/>
            <person name="Nagamura Y."/>
            <person name="Aoki H."/>
            <person name="Arikawa K."/>
            <person name="Arita K."/>
            <person name="Bito T."/>
            <person name="Chiden Y."/>
            <person name="Fujitsuka N."/>
            <person name="Fukunaka R."/>
            <person name="Hamada M."/>
            <person name="Harada C."/>
            <person name="Hayashi A."/>
            <person name="Hijishita S."/>
            <person name="Honda M."/>
            <person name="Hosokawa S."/>
            <person name="Ichikawa Y."/>
            <person name="Idonuma A."/>
            <person name="Iijima M."/>
            <person name="Ikeda M."/>
            <person name="Ikeno M."/>
            <person name="Ito K."/>
            <person name="Ito S."/>
            <person name="Ito T."/>
            <person name="Ito Y."/>
            <person name="Ito Y."/>
            <person name="Iwabuchi A."/>
            <person name="Kamiya K."/>
            <person name="Karasawa W."/>
            <person name="Kurita K."/>
            <person name="Katagiri S."/>
            <person name="Kikuta A."/>
            <person name="Kobayashi H."/>
            <person name="Kobayashi N."/>
            <person name="Machita K."/>
            <person name="Maehara T."/>
            <person name="Masukawa M."/>
            <person name="Mizubayashi T."/>
            <person name="Mukai Y."/>
            <person name="Nagasaki H."/>
            <person name="Nagata Y."/>
            <person name="Naito S."/>
            <person name="Nakashima M."/>
            <person name="Nakama Y."/>
            <person name="Nakamichi Y."/>
            <person name="Nakamura M."/>
            <person name="Meguro A."/>
            <person name="Negishi M."/>
            <person name="Ohta I."/>
            <person name="Ohta T."/>
            <person name="Okamoto M."/>
            <person name="Ono N."/>
            <person name="Saji S."/>
            <person name="Sakaguchi M."/>
            <person name="Sakai K."/>
            <person name="Shibata M."/>
            <person name="Shimokawa T."/>
            <person name="Song J."/>
            <person name="Takazaki Y."/>
            <person name="Terasawa K."/>
            <person name="Tsugane M."/>
            <person name="Tsuji K."/>
            <person name="Ueda S."/>
            <person name="Waki K."/>
            <person name="Yamagata H."/>
            <person name="Yamamoto M."/>
            <person name="Yamamoto S."/>
            <person name="Yamane H."/>
            <person name="Yoshiki S."/>
            <person name="Yoshihara R."/>
            <person name="Yukawa K."/>
            <person name="Zhong H."/>
            <person name="Yano M."/>
            <person name="Yuan Q."/>
            <person name="Ouyang S."/>
            <person name="Liu J."/>
            <person name="Jones K.M."/>
            <person name="Gansberger K."/>
            <person name="Moffat K."/>
            <person name="Hill J."/>
            <person name="Bera J."/>
            <person name="Fadrosh D."/>
            <person name="Jin S."/>
            <person name="Johri S."/>
            <person name="Kim M."/>
            <person name="Overton L."/>
            <person name="Reardon M."/>
            <person name="Tsitrin T."/>
            <person name="Vuong H."/>
            <person name="Weaver B."/>
            <person name="Ciecko A."/>
            <person name="Tallon L."/>
            <person name="Jackson J."/>
            <person name="Pai G."/>
            <person name="Aken S.V."/>
            <person name="Utterback T."/>
            <person name="Reidmuller S."/>
            <person name="Feldblyum T."/>
            <person name="Hsiao J."/>
            <person name="Zismann V."/>
            <person name="Iobst S."/>
            <person name="de Vazeille A.R."/>
            <person name="Buell C.R."/>
            <person name="Ying K."/>
            <person name="Li Y."/>
            <person name="Lu T."/>
            <person name="Huang Y."/>
            <person name="Zhao Q."/>
            <person name="Feng Q."/>
            <person name="Zhang L."/>
            <person name="Zhu J."/>
            <person name="Weng Q."/>
            <person name="Mu J."/>
            <person name="Lu Y."/>
            <person name="Fan D."/>
            <person name="Liu Y."/>
            <person name="Guan J."/>
            <person name="Zhang Y."/>
            <person name="Yu S."/>
            <person name="Liu X."/>
            <person name="Zhang Y."/>
            <person name="Hong G."/>
            <person name="Han B."/>
            <person name="Choisne N."/>
            <person name="Demange N."/>
            <person name="Orjeda G."/>
            <person name="Samain S."/>
            <person name="Cattolico L."/>
            <person name="Pelletier E."/>
            <person name="Couloux A."/>
            <person name="Segurens B."/>
            <person name="Wincker P."/>
            <person name="D'Hont A."/>
            <person name="Scarpelli C."/>
            <person name="Weissenbach J."/>
            <person name="Salanoubat M."/>
            <person name="Quetier F."/>
            <person name="Yu Y."/>
            <person name="Kim H.R."/>
            <person name="Rambo T."/>
            <person name="Currie J."/>
            <person name="Collura K."/>
            <person name="Luo M."/>
            <person name="Yang T."/>
            <person name="Ammiraju J.S.S."/>
            <person name="Engler F."/>
            <person name="Soderlund C."/>
            <person name="Wing R.A."/>
            <person name="Palmer L.E."/>
            <person name="de la Bastide M."/>
            <person name="Spiegel L."/>
            <person name="Nascimento L."/>
            <person name="Zutavern T."/>
            <person name="O'Shaughnessy A."/>
            <person name="Dike S."/>
            <person name="Dedhia N."/>
            <person name="Preston R."/>
            <person name="Balija V."/>
            <person name="McCombie W.R."/>
            <person name="Chow T."/>
            <person name="Chen H."/>
            <person name="Chung M."/>
            <person name="Chen C."/>
            <person name="Shaw J."/>
            <person name="Wu H."/>
            <person name="Hsiao K."/>
            <person name="Chao Y."/>
            <person name="Chu M."/>
            <person name="Cheng C."/>
            <person name="Hour A."/>
            <person name="Lee P."/>
            <person name="Lin S."/>
            <person name="Lin Y."/>
            <person name="Liou J."/>
            <person name="Liu S."/>
            <person name="Hsing Y."/>
            <person name="Raghuvanshi S."/>
            <person name="Mohanty A."/>
            <person name="Bharti A.K."/>
            <person name="Gaur A."/>
            <person name="Gupta V."/>
            <person name="Kumar D."/>
            <person name="Ravi V."/>
            <person name="Vij S."/>
            <person name="Kapur A."/>
            <person name="Khurana P."/>
            <person name="Khurana P."/>
            <person name="Khurana J.P."/>
            <person name="Tyagi A.K."/>
            <person name="Gaikwad K."/>
            <person name="Singh A."/>
            <person name="Dalal V."/>
            <person name="Srivastava S."/>
            <person name="Dixit A."/>
            <person name="Pal A.K."/>
            <person name="Ghazi I.A."/>
            <person name="Yadav M."/>
            <person name="Pandit A."/>
            <person name="Bhargava A."/>
            <person name="Sureshbabu K."/>
            <person name="Batra K."/>
            <person name="Sharma T.R."/>
            <person name="Mohapatra T."/>
            <person name="Singh N.K."/>
            <person name="Messing J."/>
            <person name="Nelson A.B."/>
            <person name="Fuks G."/>
            <person name="Kavchok S."/>
            <person name="Keizer G."/>
            <person name="Linton E."/>
            <person name="Llaca V."/>
            <person name="Song R."/>
            <person name="Tanyolac B."/>
            <person name="Young S."/>
            <person name="Ho-Il K."/>
            <person name="Hahn J.H."/>
            <person name="Sangsakoo G."/>
            <person name="Vanavichit A."/>
            <person name="de Mattos Luiz.A.T."/>
            <person name="Zimmer P.D."/>
            <person name="Malone G."/>
            <person name="Dellagostin O."/>
            <person name="de Oliveira A.C."/>
            <person name="Bevan M."/>
            <person name="Bancroft I."/>
            <person name="Minx P."/>
            <person name="Cordum H."/>
            <person name="Wilson R."/>
            <person name="Cheng Z."/>
            <person name="Jin W."/>
            <person name="Jiang J."/>
            <person name="Leong S.A."/>
            <person name="Iwama H."/>
            <person name="Gojobori T."/>
            <person name="Itoh T."/>
            <person name="Niimura Y."/>
            <person name="Fujii Y."/>
            <person name="Habara T."/>
            <person name="Sakai H."/>
            <person name="Sato Y."/>
            <person name="Wilson G."/>
            <person name="Kumar K."/>
            <person name="McCouch S."/>
            <person name="Juretic N."/>
            <person name="Hoen D."/>
            <person name="Wright S."/>
            <person name="Bruskiewich R."/>
            <person name="Bureau T."/>
            <person name="Miyao A."/>
            <person name="Hirochika H."/>
            <person name="Nishikawa T."/>
            <person name="Kadowaki K."/>
            <person name="Sugiura M."/>
            <person name="Burr B."/>
            <person name="Sasaki T."/>
        </authorList>
    </citation>
    <scope>NUCLEOTIDE SEQUENCE [LARGE SCALE GENOMIC DNA]</scope>
    <source>
        <strain evidence="3">cv. Nipponbare</strain>
    </source>
</reference>
<protein>
    <submittedName>
        <fullName evidence="2">Retrotransposon protein, putative, unclassified</fullName>
    </submittedName>
</protein>